<evidence type="ECO:0000313" key="1">
    <source>
        <dbReference type="EMBL" id="CUR62100.1"/>
    </source>
</evidence>
<reference evidence="1" key="1">
    <citation type="submission" date="2015-08" db="EMBL/GenBank/DDBJ databases">
        <authorList>
            <person name="Babu N.S."/>
            <person name="Beckwith C.J."/>
            <person name="Beseler K.G."/>
            <person name="Brison A."/>
            <person name="Carone J.V."/>
            <person name="Caskin T.P."/>
            <person name="Diamond M."/>
            <person name="Durham M.E."/>
            <person name="Foxe J.M."/>
            <person name="Go M."/>
            <person name="Henderson B.A."/>
            <person name="Jones I.B."/>
            <person name="McGettigan J.A."/>
            <person name="Micheletti S.J."/>
            <person name="Nasrallah M.E."/>
            <person name="Ortiz D."/>
            <person name="Piller C.R."/>
            <person name="Privatt S.R."/>
            <person name="Schneider S.L."/>
            <person name="Sharp S."/>
            <person name="Smith T.C."/>
            <person name="Stanton J.D."/>
            <person name="Ullery H.E."/>
            <person name="Wilson R.J."/>
            <person name="Serrano M.G."/>
            <person name="Buck G."/>
            <person name="Lee V."/>
            <person name="Wang Y."/>
            <person name="Carvalho R."/>
            <person name="Voegtly L."/>
            <person name="Shi R."/>
            <person name="Duckworth R."/>
            <person name="Johnson A."/>
            <person name="Loviza R."/>
            <person name="Walstead R."/>
            <person name="Shah Z."/>
            <person name="Kiflezghi M."/>
            <person name="Wade K."/>
            <person name="Ball S.L."/>
            <person name="Bradley K.W."/>
            <person name="Asai D.J."/>
            <person name="Bowman C.A."/>
            <person name="Russell D.A."/>
            <person name="Pope W.H."/>
            <person name="Jacobs-Sera D."/>
            <person name="Hendrix R.W."/>
            <person name="Hatfull G.F."/>
        </authorList>
    </citation>
    <scope>NUCLEOTIDE SEQUENCE</scope>
</reference>
<name>A0A2P2CJH9_9ZZZZ</name>
<gene>
    <name evidence="1" type="ORF">NOCA170046</name>
</gene>
<dbReference type="EMBL" id="CZKB01000027">
    <property type="protein sequence ID" value="CUR62100.1"/>
    <property type="molecule type" value="Genomic_DNA"/>
</dbReference>
<accession>A0A2P2CJH9</accession>
<organism evidence="1">
    <name type="scientific">metagenome</name>
    <dbReference type="NCBI Taxonomy" id="256318"/>
    <lineage>
        <taxon>unclassified sequences</taxon>
        <taxon>metagenomes</taxon>
    </lineage>
</organism>
<dbReference type="AlphaFoldDB" id="A0A2P2CJH9"/>
<proteinExistence type="predicted"/>
<protein>
    <submittedName>
        <fullName evidence="1">Uncharacterized protein</fullName>
    </submittedName>
</protein>
<sequence>MTGALDLPAVAVAEWIDGEERLEVRQGWDGYYWHLEVRLTVTEGEDSEETSIHVTDDQVQWLRDALDKALEAQRTVTPLRG</sequence>